<organism evidence="2 3">
    <name type="scientific">Huso huso</name>
    <name type="common">Beluga</name>
    <name type="synonym">Acipenser huso</name>
    <dbReference type="NCBI Taxonomy" id="61971"/>
    <lineage>
        <taxon>Eukaryota</taxon>
        <taxon>Metazoa</taxon>
        <taxon>Chordata</taxon>
        <taxon>Craniata</taxon>
        <taxon>Vertebrata</taxon>
        <taxon>Euteleostomi</taxon>
        <taxon>Actinopterygii</taxon>
        <taxon>Chondrostei</taxon>
        <taxon>Acipenseriformes</taxon>
        <taxon>Acipenseridae</taxon>
        <taxon>Huso</taxon>
    </lineage>
</organism>
<feature type="region of interest" description="Disordered" evidence="1">
    <location>
        <begin position="1"/>
        <end position="63"/>
    </location>
</feature>
<gene>
    <name evidence="2" type="ORF">HHUSO_G36857</name>
</gene>
<feature type="compositionally biased region" description="Basic and acidic residues" evidence="1">
    <location>
        <begin position="27"/>
        <end position="40"/>
    </location>
</feature>
<accession>A0ABR0Y0A7</accession>
<sequence>MNSRRGSRYSKAGDPRKKRLSPEAVEQPERPAVHPAEGREWGSSLAPHPAPGNEKTQPRLESVLIKEEDPEIQSVLIKEEPVQYTHITTEYDKHPLEQRLGSSHCEDYPPEQVCMKPNQPVSEDTGSSVGEEGTVLGSIQEETSPPRKELQMERRKGCRWQHSL</sequence>
<dbReference type="EMBL" id="JAHFZB010000345">
    <property type="protein sequence ID" value="KAK6463872.1"/>
    <property type="molecule type" value="Genomic_DNA"/>
</dbReference>
<name>A0ABR0Y0A7_HUSHU</name>
<evidence type="ECO:0000256" key="1">
    <source>
        <dbReference type="SAM" id="MobiDB-lite"/>
    </source>
</evidence>
<comment type="caution">
    <text evidence="2">The sequence shown here is derived from an EMBL/GenBank/DDBJ whole genome shotgun (WGS) entry which is preliminary data.</text>
</comment>
<proteinExistence type="predicted"/>
<feature type="region of interest" description="Disordered" evidence="1">
    <location>
        <begin position="116"/>
        <end position="164"/>
    </location>
</feature>
<reference evidence="2 3" key="1">
    <citation type="submission" date="2021-05" db="EMBL/GenBank/DDBJ databases">
        <authorList>
            <person name="Zahm M."/>
            <person name="Klopp C."/>
            <person name="Cabau C."/>
            <person name="Kuhl H."/>
            <person name="Suciu R."/>
            <person name="Ciorpac M."/>
            <person name="Holostenco D."/>
            <person name="Gessner J."/>
            <person name="Wuertz S."/>
            <person name="Hohne C."/>
            <person name="Stock M."/>
            <person name="Gislard M."/>
            <person name="Lluch J."/>
            <person name="Milhes M."/>
            <person name="Lampietro C."/>
            <person name="Lopez Roques C."/>
            <person name="Donnadieu C."/>
            <person name="Du K."/>
            <person name="Schartl M."/>
            <person name="Guiguen Y."/>
        </authorList>
    </citation>
    <scope>NUCLEOTIDE SEQUENCE [LARGE SCALE GENOMIC DNA]</scope>
    <source>
        <strain evidence="2">Hh-F2</strain>
        <tissue evidence="2">Blood</tissue>
    </source>
</reference>
<evidence type="ECO:0000313" key="2">
    <source>
        <dbReference type="EMBL" id="KAK6463872.1"/>
    </source>
</evidence>
<evidence type="ECO:0000313" key="3">
    <source>
        <dbReference type="Proteomes" id="UP001369086"/>
    </source>
</evidence>
<protein>
    <submittedName>
        <fullName evidence="2">Gastrula zinc finger protein XlCGF26.1-like isoform X1</fullName>
    </submittedName>
</protein>
<feature type="compositionally biased region" description="Basic and acidic residues" evidence="1">
    <location>
        <begin position="144"/>
        <end position="155"/>
    </location>
</feature>
<keyword evidence="3" id="KW-1185">Reference proteome</keyword>
<feature type="compositionally biased region" description="Polar residues" evidence="1">
    <location>
        <begin position="119"/>
        <end position="128"/>
    </location>
</feature>
<dbReference type="Proteomes" id="UP001369086">
    <property type="component" value="Unassembled WGS sequence"/>
</dbReference>